<proteinExistence type="predicted"/>
<sequence length="180" mass="20312">MPQILSTAFDARSLRQVLSAACGWLSVSLLLLPLQAHAYCWQVAADRYQIDPLLLYAIARVESNFNPRAYNFNRDGSRDIGLMQVNSIHLPQLARFGILEAQLIEPCTSVIVGAWVLAAAVRRFGYTWQAVGAYNAGYAADRDSLRERYAMKVWRYYGQLCEQRRRQSNARAVPDGRAAQ</sequence>
<comment type="caution">
    <text evidence="2">The sequence shown here is derived from an EMBL/GenBank/DDBJ whole genome shotgun (WGS) entry which is preliminary data.</text>
</comment>
<dbReference type="InterPro" id="IPR023346">
    <property type="entry name" value="Lysozyme-like_dom_sf"/>
</dbReference>
<dbReference type="Gene3D" id="1.10.530.10">
    <property type="match status" value="1"/>
</dbReference>
<accession>A0A318I924</accession>
<evidence type="ECO:0000313" key="3">
    <source>
        <dbReference type="Proteomes" id="UP000247755"/>
    </source>
</evidence>
<organism evidence="2 3">
    <name type="scientific">Burkholderia pyrrocinia</name>
    <name type="common">Pseudomonas pyrrocinia</name>
    <dbReference type="NCBI Taxonomy" id="60550"/>
    <lineage>
        <taxon>Bacteria</taxon>
        <taxon>Pseudomonadati</taxon>
        <taxon>Pseudomonadota</taxon>
        <taxon>Betaproteobacteria</taxon>
        <taxon>Burkholderiales</taxon>
        <taxon>Burkholderiaceae</taxon>
        <taxon>Burkholderia</taxon>
        <taxon>Burkholderia cepacia complex</taxon>
    </lineage>
</organism>
<protein>
    <submittedName>
        <fullName evidence="2">Transglycosylase-like protein with SLT domain</fullName>
    </submittedName>
</protein>
<feature type="domain" description="Transglycosylase SLT" evidence="1">
    <location>
        <begin position="40"/>
        <end position="154"/>
    </location>
</feature>
<dbReference type="CDD" id="cd13400">
    <property type="entry name" value="LT_IagB-like"/>
    <property type="match status" value="1"/>
</dbReference>
<name>A0A318I924_BURPY</name>
<dbReference type="SUPFAM" id="SSF53955">
    <property type="entry name" value="Lysozyme-like"/>
    <property type="match status" value="1"/>
</dbReference>
<dbReference type="AlphaFoldDB" id="A0A318I924"/>
<gene>
    <name evidence="2" type="ORF">NA66_102659</name>
</gene>
<dbReference type="InterPro" id="IPR008258">
    <property type="entry name" value="Transglycosylase_SLT_dom_1"/>
</dbReference>
<reference evidence="2 3" key="1">
    <citation type="submission" date="2018-05" db="EMBL/GenBank/DDBJ databases">
        <title>Comparative genomics of bacterial root endophytes of switchgrass collected from native prairies over two seasons.</title>
        <authorList>
            <person name="Tang Y."/>
        </authorList>
    </citation>
    <scope>NUCLEOTIDE SEQUENCE [LARGE SCALE GENOMIC DNA]</scope>
    <source>
        <strain evidence="2 3">NFIX32</strain>
    </source>
</reference>
<dbReference type="EMBL" id="QJJY01000026">
    <property type="protein sequence ID" value="PXX25822.1"/>
    <property type="molecule type" value="Genomic_DNA"/>
</dbReference>
<dbReference type="Pfam" id="PF01464">
    <property type="entry name" value="SLT"/>
    <property type="match status" value="1"/>
</dbReference>
<evidence type="ECO:0000259" key="1">
    <source>
        <dbReference type="Pfam" id="PF01464"/>
    </source>
</evidence>
<evidence type="ECO:0000313" key="2">
    <source>
        <dbReference type="EMBL" id="PXX25822.1"/>
    </source>
</evidence>
<dbReference type="Proteomes" id="UP000247755">
    <property type="component" value="Unassembled WGS sequence"/>
</dbReference>